<evidence type="ECO:0000259" key="1">
    <source>
        <dbReference type="Pfam" id="PF01345"/>
    </source>
</evidence>
<comment type="caution">
    <text evidence="3">The sequence shown here is derived from an EMBL/GenBank/DDBJ whole genome shotgun (WGS) entry which is preliminary data.</text>
</comment>
<dbReference type="InterPro" id="IPR013783">
    <property type="entry name" value="Ig-like_fold"/>
</dbReference>
<feature type="domain" description="DUF11" evidence="1">
    <location>
        <begin position="294"/>
        <end position="407"/>
    </location>
</feature>
<dbReference type="InterPro" id="IPR001434">
    <property type="entry name" value="OmcB-like_DUF11"/>
</dbReference>
<dbReference type="EMBL" id="VIGC01000004">
    <property type="protein sequence ID" value="TQE97270.1"/>
    <property type="molecule type" value="Genomic_DNA"/>
</dbReference>
<dbReference type="Pfam" id="PF01345">
    <property type="entry name" value="DUF11"/>
    <property type="match status" value="1"/>
</dbReference>
<accession>A0A540VKH0</accession>
<gene>
    <name evidence="3" type="ORF">FKZ61_04475</name>
</gene>
<dbReference type="Proteomes" id="UP000317371">
    <property type="component" value="Unassembled WGS sequence"/>
</dbReference>
<reference evidence="3 4" key="1">
    <citation type="submission" date="2019-06" db="EMBL/GenBank/DDBJ databases">
        <title>Genome sequence of Litorilinea aerophila BAA-2444.</title>
        <authorList>
            <person name="Maclea K.S."/>
            <person name="Maurais E.G."/>
            <person name="Iannazzi L.C."/>
        </authorList>
    </citation>
    <scope>NUCLEOTIDE SEQUENCE [LARGE SCALE GENOMIC DNA]</scope>
    <source>
        <strain evidence="3 4">ATCC BAA-2444</strain>
    </source>
</reference>
<dbReference type="AlphaFoldDB" id="A0A540VKH0"/>
<proteinExistence type="predicted"/>
<evidence type="ECO:0000313" key="3">
    <source>
        <dbReference type="EMBL" id="TQE97270.1"/>
    </source>
</evidence>
<protein>
    <submittedName>
        <fullName evidence="3">DUF11 domain-containing protein</fullName>
    </submittedName>
</protein>
<evidence type="ECO:0000313" key="4">
    <source>
        <dbReference type="Proteomes" id="UP000317371"/>
    </source>
</evidence>
<sequence>TLVIAVNGVEQDRLTSSGQLCGPESGNLQVTKTVDWNGFPPDATQSFEICITGPAYPNGNCQSIGPDGGILSWNNIAVGAYTITETDAGTAWTTVISGSPATVTAGATANASVANTHDAFSPLSLAELCSDNPDISRRWQVTNPNPYPVTFTYQLEGTNQSGSDTAPANGTVELSTNTEGSNTLVIAVNGVEQDRLTSSGQLCTGRIIVIKRTVPEGAAGQFSFTGDLGEFDLGDSESHDSGPLLPGTYQVAEAPLPRGWTLQEATCDDGSEPGSIDLAAGETVTCTFVNALHDLALVKSLPEVLTTIRPGDAVTFTIHVTNQGGDTATDVVVVDYIRPQDFTFNPADNPQWTVGANHPTILIPSIGPGETVSVPIILRVSPDVLTSRSLENCAEIYTDSRLDIDSTPGNYTPDGPVEDDNSCVEIPATFVEPLNPTGLDPRDQPPAPGTQRIFLPLVQH</sequence>
<evidence type="ECO:0000259" key="2">
    <source>
        <dbReference type="Pfam" id="PF24514"/>
    </source>
</evidence>
<organism evidence="3 4">
    <name type="scientific">Litorilinea aerophila</name>
    <dbReference type="NCBI Taxonomy" id="1204385"/>
    <lineage>
        <taxon>Bacteria</taxon>
        <taxon>Bacillati</taxon>
        <taxon>Chloroflexota</taxon>
        <taxon>Caldilineae</taxon>
        <taxon>Caldilineales</taxon>
        <taxon>Caldilineaceae</taxon>
        <taxon>Litorilinea</taxon>
    </lineage>
</organism>
<name>A0A540VKH0_9CHLR</name>
<dbReference type="InterPro" id="IPR055371">
    <property type="entry name" value="SpaA_PFL_dom_4"/>
</dbReference>
<dbReference type="InParanoid" id="A0A540VKH0"/>
<dbReference type="Gene3D" id="2.60.40.10">
    <property type="entry name" value="Immunoglobulins"/>
    <property type="match status" value="1"/>
</dbReference>
<feature type="non-terminal residue" evidence="3">
    <location>
        <position position="1"/>
    </location>
</feature>
<dbReference type="NCBIfam" id="TIGR01451">
    <property type="entry name" value="B_ant_repeat"/>
    <property type="match status" value="1"/>
</dbReference>
<dbReference type="Pfam" id="PF24514">
    <property type="entry name" value="SpaA_4"/>
    <property type="match status" value="1"/>
</dbReference>
<dbReference type="InterPro" id="IPR047589">
    <property type="entry name" value="DUF11_rpt"/>
</dbReference>
<keyword evidence="4" id="KW-1185">Reference proteome</keyword>
<dbReference type="OrthoDB" id="961007at2"/>
<feature type="domain" description="SpaA-like prealbumin fold" evidence="2">
    <location>
        <begin position="209"/>
        <end position="291"/>
    </location>
</feature>